<dbReference type="PANTHER" id="PTHR42879:SF2">
    <property type="entry name" value="3-OXOACYL-[ACYL-CARRIER-PROTEIN] REDUCTASE FABG"/>
    <property type="match status" value="1"/>
</dbReference>
<dbReference type="GO" id="GO:0016491">
    <property type="term" value="F:oxidoreductase activity"/>
    <property type="evidence" value="ECO:0007669"/>
    <property type="project" value="UniProtKB-KW"/>
</dbReference>
<dbReference type="Pfam" id="PF13561">
    <property type="entry name" value="adh_short_C2"/>
    <property type="match status" value="1"/>
</dbReference>
<evidence type="ECO:0008006" key="5">
    <source>
        <dbReference type="Google" id="ProtNLM"/>
    </source>
</evidence>
<dbReference type="AlphaFoldDB" id="A0A225MG36"/>
<evidence type="ECO:0000256" key="2">
    <source>
        <dbReference type="ARBA" id="ARBA00023002"/>
    </source>
</evidence>
<gene>
    <name evidence="3" type="ORF">CEY11_11590</name>
</gene>
<keyword evidence="2" id="KW-0560">Oxidoreductase</keyword>
<comment type="similarity">
    <text evidence="1">Belongs to the short-chain dehydrogenases/reductases (SDR) family.</text>
</comment>
<dbReference type="InterPro" id="IPR050259">
    <property type="entry name" value="SDR"/>
</dbReference>
<name>A0A225MG36_9BURK</name>
<dbReference type="FunFam" id="3.40.50.720:FF:000173">
    <property type="entry name" value="3-oxoacyl-[acyl-carrier protein] reductase"/>
    <property type="match status" value="1"/>
</dbReference>
<protein>
    <recommendedName>
        <fullName evidence="5">3-oxoacyl-ACP reductase</fullName>
    </recommendedName>
</protein>
<dbReference type="PANTHER" id="PTHR42879">
    <property type="entry name" value="3-OXOACYL-(ACYL-CARRIER-PROTEIN) REDUCTASE"/>
    <property type="match status" value="1"/>
</dbReference>
<comment type="caution">
    <text evidence="3">The sequence shown here is derived from an EMBL/GenBank/DDBJ whole genome shotgun (WGS) entry which is preliminary data.</text>
</comment>
<reference evidence="4" key="1">
    <citation type="submission" date="2017-06" db="EMBL/GenBank/DDBJ databases">
        <title>Herbaspirillum phytohormonus sp. nov., isolated from the root nodule of Robinia pseudoacacia in lead-zinc mine.</title>
        <authorList>
            <person name="Fan M."/>
            <person name="Lin Y."/>
        </authorList>
    </citation>
    <scope>NUCLEOTIDE SEQUENCE [LARGE SCALE GENOMIC DNA]</scope>
    <source>
        <strain evidence="4">SC-089</strain>
    </source>
</reference>
<keyword evidence="4" id="KW-1185">Reference proteome</keyword>
<organism evidence="3 4">
    <name type="scientific">Candidimonas nitroreducens</name>
    <dbReference type="NCBI Taxonomy" id="683354"/>
    <lineage>
        <taxon>Bacteria</taxon>
        <taxon>Pseudomonadati</taxon>
        <taxon>Pseudomonadota</taxon>
        <taxon>Betaproteobacteria</taxon>
        <taxon>Burkholderiales</taxon>
        <taxon>Alcaligenaceae</taxon>
        <taxon>Candidimonas</taxon>
    </lineage>
</organism>
<dbReference type="Gene3D" id="3.40.50.720">
    <property type="entry name" value="NAD(P)-binding Rossmann-like Domain"/>
    <property type="match status" value="1"/>
</dbReference>
<proteinExistence type="inferred from homology"/>
<accession>A0A225MG36</accession>
<sequence>MPQHRRNAMTKRTALVTGAASGIGWAITRSLAQDDMDLILVDRNQSIHQRVAELHEQGHSARALIADLSDLAAIQSLCLELAEKGNGCDVLVNNAGTHLKTPEGHAYAFEEASLDQWNFSLTLHMTAPFLLGKALLPGMAARGWGRVINIASRTARTYTKQGSVFYAASKAGLIGLTRSIAGEYAASGITSNAIAPGRIRTPLTDLSSDDIKAYSLRELPVGRLGEAEEIGAAASFLASDRAGFITGTVMDINGGGFMAP</sequence>
<evidence type="ECO:0000313" key="4">
    <source>
        <dbReference type="Proteomes" id="UP000214603"/>
    </source>
</evidence>
<evidence type="ECO:0000313" key="3">
    <source>
        <dbReference type="EMBL" id="OWT60287.1"/>
    </source>
</evidence>
<dbReference type="PRINTS" id="PR00080">
    <property type="entry name" value="SDRFAMILY"/>
</dbReference>
<dbReference type="Proteomes" id="UP000214603">
    <property type="component" value="Unassembled WGS sequence"/>
</dbReference>
<dbReference type="InterPro" id="IPR036291">
    <property type="entry name" value="NAD(P)-bd_dom_sf"/>
</dbReference>
<dbReference type="InterPro" id="IPR002347">
    <property type="entry name" value="SDR_fam"/>
</dbReference>
<dbReference type="SUPFAM" id="SSF51735">
    <property type="entry name" value="NAD(P)-binding Rossmann-fold domains"/>
    <property type="match status" value="1"/>
</dbReference>
<evidence type="ECO:0000256" key="1">
    <source>
        <dbReference type="ARBA" id="ARBA00006484"/>
    </source>
</evidence>
<dbReference type="PRINTS" id="PR00081">
    <property type="entry name" value="GDHRDH"/>
</dbReference>
<dbReference type="EMBL" id="NJIH01000006">
    <property type="protein sequence ID" value="OWT60287.1"/>
    <property type="molecule type" value="Genomic_DNA"/>
</dbReference>